<comment type="caution">
    <text evidence="3">The sequence shown here is derived from an EMBL/GenBank/DDBJ whole genome shotgun (WGS) entry which is preliminary data.</text>
</comment>
<accession>A0ABD0WCI2</accession>
<keyword evidence="4" id="KW-1185">Reference proteome</keyword>
<proteinExistence type="predicted"/>
<gene>
    <name evidence="3" type="ORF">UPYG_G00332720</name>
</gene>
<dbReference type="Proteomes" id="UP001557470">
    <property type="component" value="Unassembled WGS sequence"/>
</dbReference>
<name>A0ABD0WCI2_UMBPY</name>
<feature type="signal peptide" evidence="2">
    <location>
        <begin position="1"/>
        <end position="28"/>
    </location>
</feature>
<keyword evidence="2" id="KW-0732">Signal</keyword>
<protein>
    <submittedName>
        <fullName evidence="3">Uncharacterized protein</fullName>
    </submittedName>
</protein>
<evidence type="ECO:0000313" key="4">
    <source>
        <dbReference type="Proteomes" id="UP001557470"/>
    </source>
</evidence>
<dbReference type="EMBL" id="JAGEUA010000011">
    <property type="protein sequence ID" value="KAL0961872.1"/>
    <property type="molecule type" value="Genomic_DNA"/>
</dbReference>
<sequence length="227" mass="25592">MQLFLDGTTTRALLWLSCILLLCARCVAVEPPAECEPGEPMQGDWEGGSGSSNLQHLRHTFPADSPFVIETPGTPVNCSQRFWLPSSTPTCWDDMAGPEDFEQSRLLLLQNRATLQAVSKASEVMADGGMIASFNQQALENLQLVRADYLNVTETTETMQKVFLTLEERRKEGAELWAFSSIKEHIVQTKESIHRRDHMASLLEKQFSSLETAFHIMQQRLYNLMAQ</sequence>
<organism evidence="3 4">
    <name type="scientific">Umbra pygmaea</name>
    <name type="common">Eastern mudminnow</name>
    <dbReference type="NCBI Taxonomy" id="75934"/>
    <lineage>
        <taxon>Eukaryota</taxon>
        <taxon>Metazoa</taxon>
        <taxon>Chordata</taxon>
        <taxon>Craniata</taxon>
        <taxon>Vertebrata</taxon>
        <taxon>Euteleostomi</taxon>
        <taxon>Actinopterygii</taxon>
        <taxon>Neopterygii</taxon>
        <taxon>Teleostei</taxon>
        <taxon>Protacanthopterygii</taxon>
        <taxon>Esociformes</taxon>
        <taxon>Umbridae</taxon>
        <taxon>Umbra</taxon>
    </lineage>
</organism>
<evidence type="ECO:0000256" key="2">
    <source>
        <dbReference type="SAM" id="SignalP"/>
    </source>
</evidence>
<evidence type="ECO:0000256" key="1">
    <source>
        <dbReference type="SAM" id="MobiDB-lite"/>
    </source>
</evidence>
<dbReference type="AlphaFoldDB" id="A0ABD0WCI2"/>
<reference evidence="3 4" key="1">
    <citation type="submission" date="2024-06" db="EMBL/GenBank/DDBJ databases">
        <authorList>
            <person name="Pan Q."/>
            <person name="Wen M."/>
            <person name="Jouanno E."/>
            <person name="Zahm M."/>
            <person name="Klopp C."/>
            <person name="Cabau C."/>
            <person name="Louis A."/>
            <person name="Berthelot C."/>
            <person name="Parey E."/>
            <person name="Roest Crollius H."/>
            <person name="Montfort J."/>
            <person name="Robinson-Rechavi M."/>
            <person name="Bouchez O."/>
            <person name="Lampietro C."/>
            <person name="Lopez Roques C."/>
            <person name="Donnadieu C."/>
            <person name="Postlethwait J."/>
            <person name="Bobe J."/>
            <person name="Verreycken H."/>
            <person name="Guiguen Y."/>
        </authorList>
    </citation>
    <scope>NUCLEOTIDE SEQUENCE [LARGE SCALE GENOMIC DNA]</scope>
    <source>
        <strain evidence="3">Up_M1</strain>
        <tissue evidence="3">Testis</tissue>
    </source>
</reference>
<feature type="region of interest" description="Disordered" evidence="1">
    <location>
        <begin position="35"/>
        <end position="55"/>
    </location>
</feature>
<evidence type="ECO:0000313" key="3">
    <source>
        <dbReference type="EMBL" id="KAL0961872.1"/>
    </source>
</evidence>
<feature type="chain" id="PRO_5044740588" evidence="2">
    <location>
        <begin position="29"/>
        <end position="227"/>
    </location>
</feature>